<dbReference type="Pfam" id="PF00059">
    <property type="entry name" value="Lectin_C"/>
    <property type="match status" value="1"/>
</dbReference>
<dbReference type="SMART" id="SM00034">
    <property type="entry name" value="CLECT"/>
    <property type="match status" value="1"/>
</dbReference>
<comment type="caution">
    <text evidence="3">The sequence shown here is derived from an EMBL/GenBank/DDBJ whole genome shotgun (WGS) entry which is preliminary data.</text>
</comment>
<dbReference type="PROSITE" id="PS00615">
    <property type="entry name" value="C_TYPE_LECTIN_1"/>
    <property type="match status" value="1"/>
</dbReference>
<organism evidence="3 4">
    <name type="scientific">Pleurodeles waltl</name>
    <name type="common">Iberian ribbed newt</name>
    <dbReference type="NCBI Taxonomy" id="8319"/>
    <lineage>
        <taxon>Eukaryota</taxon>
        <taxon>Metazoa</taxon>
        <taxon>Chordata</taxon>
        <taxon>Craniata</taxon>
        <taxon>Vertebrata</taxon>
        <taxon>Euteleostomi</taxon>
        <taxon>Amphibia</taxon>
        <taxon>Batrachia</taxon>
        <taxon>Caudata</taxon>
        <taxon>Salamandroidea</taxon>
        <taxon>Salamandridae</taxon>
        <taxon>Pleurodelinae</taxon>
        <taxon>Pleurodeles</taxon>
    </lineage>
</organism>
<dbReference type="EMBL" id="JANPWB010000007">
    <property type="protein sequence ID" value="KAJ1168198.1"/>
    <property type="molecule type" value="Genomic_DNA"/>
</dbReference>
<dbReference type="AlphaFoldDB" id="A0AAV7SVP4"/>
<evidence type="ECO:0000313" key="4">
    <source>
        <dbReference type="Proteomes" id="UP001066276"/>
    </source>
</evidence>
<feature type="domain" description="C-type lectin" evidence="2">
    <location>
        <begin position="75"/>
        <end position="196"/>
    </location>
</feature>
<name>A0AAV7SVP4_PLEWA</name>
<dbReference type="PANTHER" id="PTHR22803">
    <property type="entry name" value="MANNOSE, PHOSPHOLIPASE, LECTIN RECEPTOR RELATED"/>
    <property type="match status" value="1"/>
</dbReference>
<dbReference type="InterPro" id="IPR016186">
    <property type="entry name" value="C-type_lectin-like/link_sf"/>
</dbReference>
<keyword evidence="1" id="KW-1015">Disulfide bond</keyword>
<dbReference type="Proteomes" id="UP001066276">
    <property type="component" value="Chromosome 4_1"/>
</dbReference>
<dbReference type="PROSITE" id="PS50041">
    <property type="entry name" value="C_TYPE_LECTIN_2"/>
    <property type="match status" value="1"/>
</dbReference>
<dbReference type="InterPro" id="IPR001304">
    <property type="entry name" value="C-type_lectin-like"/>
</dbReference>
<dbReference type="InterPro" id="IPR016187">
    <property type="entry name" value="CTDL_fold"/>
</dbReference>
<accession>A0AAV7SVP4</accession>
<sequence>MKCFFHTFSQTQKEEESRRMDGARSRALLFCITLFASEGWVDSAVTPGNSRRTTFQSHHPDGGLRWWGRTDWFLRNDSCYRYITAELTWGGAEVHCQGLAPGSHLASAHSRAENTYLQELAFWHSRWHRAFWVGASDCYKDRHFQWSDGTLLGFQAWHPEEPGGAGGREHCVSSNHRGPGVWGDVRCESKLSFICKAPNSPEQGGPLCRR</sequence>
<dbReference type="CDD" id="cd00037">
    <property type="entry name" value="CLECT"/>
    <property type="match status" value="1"/>
</dbReference>
<protein>
    <recommendedName>
        <fullName evidence="2">C-type lectin domain-containing protein</fullName>
    </recommendedName>
</protein>
<dbReference type="SUPFAM" id="SSF56436">
    <property type="entry name" value="C-type lectin-like"/>
    <property type="match status" value="1"/>
</dbReference>
<dbReference type="Gene3D" id="3.10.100.10">
    <property type="entry name" value="Mannose-Binding Protein A, subunit A"/>
    <property type="match status" value="1"/>
</dbReference>
<reference evidence="3" key="1">
    <citation type="journal article" date="2022" name="bioRxiv">
        <title>Sequencing and chromosome-scale assembly of the giantPleurodeles waltlgenome.</title>
        <authorList>
            <person name="Brown T."/>
            <person name="Elewa A."/>
            <person name="Iarovenko S."/>
            <person name="Subramanian E."/>
            <person name="Araus A.J."/>
            <person name="Petzold A."/>
            <person name="Susuki M."/>
            <person name="Suzuki K.-i.T."/>
            <person name="Hayashi T."/>
            <person name="Toyoda A."/>
            <person name="Oliveira C."/>
            <person name="Osipova E."/>
            <person name="Leigh N.D."/>
            <person name="Simon A."/>
            <person name="Yun M.H."/>
        </authorList>
    </citation>
    <scope>NUCLEOTIDE SEQUENCE</scope>
    <source>
        <strain evidence="3">20211129_DDA</strain>
        <tissue evidence="3">Liver</tissue>
    </source>
</reference>
<gene>
    <name evidence="3" type="ORF">NDU88_000147</name>
</gene>
<keyword evidence="4" id="KW-1185">Reference proteome</keyword>
<dbReference type="InterPro" id="IPR018378">
    <property type="entry name" value="C-type_lectin_CS"/>
</dbReference>
<dbReference type="InterPro" id="IPR050111">
    <property type="entry name" value="C-type_lectin/snaclec_domain"/>
</dbReference>
<evidence type="ECO:0000256" key="1">
    <source>
        <dbReference type="ARBA" id="ARBA00023157"/>
    </source>
</evidence>
<proteinExistence type="predicted"/>
<evidence type="ECO:0000259" key="2">
    <source>
        <dbReference type="PROSITE" id="PS50041"/>
    </source>
</evidence>
<evidence type="ECO:0000313" key="3">
    <source>
        <dbReference type="EMBL" id="KAJ1168198.1"/>
    </source>
</evidence>